<accession>A0A9P1BNM8</accession>
<comment type="caution">
    <text evidence="2">The sequence shown here is derived from an EMBL/GenBank/DDBJ whole genome shotgun (WGS) entry which is preliminary data.</text>
</comment>
<dbReference type="Proteomes" id="UP001152797">
    <property type="component" value="Unassembled WGS sequence"/>
</dbReference>
<dbReference type="EMBL" id="CAMXCT010000283">
    <property type="protein sequence ID" value="CAI3976633.1"/>
    <property type="molecule type" value="Genomic_DNA"/>
</dbReference>
<protein>
    <submittedName>
        <fullName evidence="4">Hexosyltransferase</fullName>
    </submittedName>
</protein>
<dbReference type="Pfam" id="PF01755">
    <property type="entry name" value="Glyco_transf_25"/>
    <property type="match status" value="1"/>
</dbReference>
<proteinExistence type="predicted"/>
<sequence>MSYSRALLISLDERQDRRQRCQVLLTEIAAKLQWWPATRGQDLACEKLGPELLSNCHSQDPNLPRFGCLEGTSIWWNYDWLHMTPGAVGCALSHRAIWQNLLHEGGTSLTFRFRANRVPGAKGWGSSLILDEDFSRMSLHHSNECSSRALRQVVVNVADGPTPPGVCEACVSCWTRCRPDAVVSQVPPRDVPHLRQLLAVNESTELLQLAEHQETWVLLTEIAAKLQWWPATRGQDLACEKLGPELLSNCHSQDPNLPRFGCLEGTSIWWNYDWLHMTPGAVGCALSHRAIWQNLLHEGGAEDCWLVLEDDILWVSEDLDAKIHQVISKLPDGWHLCYLGWHGQSVLHLALGALGDVDCLEAAVELEDVSSVDHGPFGTFAYLIRRSGAQRLLQHTFPLHRQLDAQMAEVQKRGDLRAFRCADRSCLFYSAPCQLLDSDVQACWSADHDVQLRTLKLGFRQRQRFLNERVKHGHLPPLRLPSPQISLPDLGPARLLHPRCHVACVVVDSGSPDVPGLERQVWQLLQAARGVDWKILLLWFGHSSAVCREVATSLGLPLGSVFFQNLRNSLEAECPGAEKLVTEGSEQLVANLLTLPLLLGLCSEDLLLLSGNDAGAAQVLVDGNRVAQGLVAFRSEISEPQPPWLLAAFEDLRDDPSVSYLVPEEAMVSPPVELLQLFFRARSWAKMAPWMRELLRIALRLLELASSQLRTAISPVQAVSAATRCILGLSQVALELKDMPSWEVSAAGVSTRRSAQFEGYAEVARATQLGRFRCMDAVDWPLDVKGPLAAETSWLELSTGEPAGPHRWFWGCFGKVAPLSEWLQQQESLVGAMVDPSTETWAMEALVQPELEIFAEGVECKVFYIPKLLSQQDCQNLIALALQLQQPQSAAASTVPLPSQLLASLGVEDRLDVAPSATWLSAAPAALLWEAPGAALRRQGTSVKLTAWLTPPGEVVFPWLGSSDSTALNDSAQLAELDGVRLSAQQGDAMLVERGPEAGSRGSREAWHVQSSTTGTWTLQKVWQKWDQRLPEDVQIGIGGEKKHQKHQEKWGVRQVQLENL</sequence>
<dbReference type="OrthoDB" id="431394at2759"/>
<dbReference type="AlphaFoldDB" id="A0A9P1BNM8"/>
<evidence type="ECO:0000313" key="4">
    <source>
        <dbReference type="EMBL" id="CAL4763945.1"/>
    </source>
</evidence>
<reference evidence="3" key="2">
    <citation type="submission" date="2024-04" db="EMBL/GenBank/DDBJ databases">
        <authorList>
            <person name="Chen Y."/>
            <person name="Shah S."/>
            <person name="Dougan E. K."/>
            <person name="Thang M."/>
            <person name="Chan C."/>
        </authorList>
    </citation>
    <scope>NUCLEOTIDE SEQUENCE [LARGE SCALE GENOMIC DNA]</scope>
</reference>
<evidence type="ECO:0000259" key="1">
    <source>
        <dbReference type="Pfam" id="PF01755"/>
    </source>
</evidence>
<dbReference type="EMBL" id="CAMXCT030000283">
    <property type="protein sequence ID" value="CAL4763945.1"/>
    <property type="molecule type" value="Genomic_DNA"/>
</dbReference>
<dbReference type="EMBL" id="CAMXCT020000283">
    <property type="protein sequence ID" value="CAL1130008.1"/>
    <property type="molecule type" value="Genomic_DNA"/>
</dbReference>
<evidence type="ECO:0000313" key="3">
    <source>
        <dbReference type="EMBL" id="CAL1130008.1"/>
    </source>
</evidence>
<feature type="domain" description="Glycosyl transferase family 25" evidence="1">
    <location>
        <begin position="276"/>
        <end position="403"/>
    </location>
</feature>
<name>A0A9P1BNM8_9DINO</name>
<keyword evidence="5" id="KW-1185">Reference proteome</keyword>
<gene>
    <name evidence="2" type="ORF">C1SCF055_LOCUS4837</name>
</gene>
<dbReference type="InterPro" id="IPR002654">
    <property type="entry name" value="Glyco_trans_25"/>
</dbReference>
<evidence type="ECO:0000313" key="2">
    <source>
        <dbReference type="EMBL" id="CAI3976633.1"/>
    </source>
</evidence>
<reference evidence="2" key="1">
    <citation type="submission" date="2022-10" db="EMBL/GenBank/DDBJ databases">
        <authorList>
            <person name="Chen Y."/>
            <person name="Dougan E. K."/>
            <person name="Chan C."/>
            <person name="Rhodes N."/>
            <person name="Thang M."/>
        </authorList>
    </citation>
    <scope>NUCLEOTIDE SEQUENCE</scope>
</reference>
<evidence type="ECO:0000313" key="5">
    <source>
        <dbReference type="Proteomes" id="UP001152797"/>
    </source>
</evidence>
<organism evidence="2">
    <name type="scientific">Cladocopium goreaui</name>
    <dbReference type="NCBI Taxonomy" id="2562237"/>
    <lineage>
        <taxon>Eukaryota</taxon>
        <taxon>Sar</taxon>
        <taxon>Alveolata</taxon>
        <taxon>Dinophyceae</taxon>
        <taxon>Suessiales</taxon>
        <taxon>Symbiodiniaceae</taxon>
        <taxon>Cladocopium</taxon>
    </lineage>
</organism>